<dbReference type="SUPFAM" id="SSF52172">
    <property type="entry name" value="CheY-like"/>
    <property type="match status" value="1"/>
</dbReference>
<dbReference type="GO" id="GO:0000976">
    <property type="term" value="F:transcription cis-regulatory region binding"/>
    <property type="evidence" value="ECO:0007669"/>
    <property type="project" value="TreeGrafter"/>
</dbReference>
<evidence type="ECO:0000313" key="10">
    <source>
        <dbReference type="EMBL" id="GAV21032.1"/>
    </source>
</evidence>
<dbReference type="SMART" id="SM00448">
    <property type="entry name" value="REC"/>
    <property type="match status" value="1"/>
</dbReference>
<dbReference type="STRING" id="1921010.MMIC_P2011"/>
<dbReference type="InterPro" id="IPR006291">
    <property type="entry name" value="CusR-like"/>
</dbReference>
<dbReference type="SMART" id="SM00862">
    <property type="entry name" value="Trans_reg_C"/>
    <property type="match status" value="1"/>
</dbReference>
<dbReference type="Gene3D" id="6.10.250.690">
    <property type="match status" value="1"/>
</dbReference>
<keyword evidence="1 6" id="KW-0597">Phosphoprotein</keyword>
<dbReference type="OrthoDB" id="5290939at2"/>
<dbReference type="PANTHER" id="PTHR48111">
    <property type="entry name" value="REGULATOR OF RPOS"/>
    <property type="match status" value="1"/>
</dbReference>
<sequence>MKILVVEDEERVAHFIQKGLKEEGHAVDVSYDGEDGEFLAEVNDYDLIILDLMLPKKNGIVVCRELRASGVATPVLMLTARDSVEDKVRGLDAGADDYLPKPFAFEELLARVRALLRRQSDSKSPILSIADLELDPISRRVSRSGKAIRLTTKEYALLEYLMRNPGKVLSRTLIGEHVWDMNFDPESNVIDVYVSHLRAKIDKGFDVSLLHTLRGQGYLLSDDSPPA</sequence>
<keyword evidence="11" id="KW-1185">Reference proteome</keyword>
<evidence type="ECO:0000313" key="11">
    <source>
        <dbReference type="Proteomes" id="UP000231632"/>
    </source>
</evidence>
<keyword evidence="2" id="KW-0902">Two-component regulatory system</keyword>
<feature type="DNA-binding region" description="OmpR/PhoB-type" evidence="7">
    <location>
        <begin position="124"/>
        <end position="222"/>
    </location>
</feature>
<dbReference type="AlphaFoldDB" id="A0A1L8CQ30"/>
<dbReference type="PANTHER" id="PTHR48111:SF22">
    <property type="entry name" value="REGULATOR OF RPOS"/>
    <property type="match status" value="1"/>
</dbReference>
<evidence type="ECO:0000256" key="5">
    <source>
        <dbReference type="ARBA" id="ARBA00023163"/>
    </source>
</evidence>
<keyword evidence="5" id="KW-0804">Transcription</keyword>
<dbReference type="PROSITE" id="PS51755">
    <property type="entry name" value="OMPR_PHOB"/>
    <property type="match status" value="1"/>
</dbReference>
<evidence type="ECO:0000259" key="8">
    <source>
        <dbReference type="PROSITE" id="PS50110"/>
    </source>
</evidence>
<evidence type="ECO:0000256" key="1">
    <source>
        <dbReference type="ARBA" id="ARBA00022553"/>
    </source>
</evidence>
<reference evidence="10 11" key="1">
    <citation type="journal article" date="2017" name="Arch. Microbiol.">
        <title>Mariprofundus micogutta sp. nov., a novel iron-oxidizing zetaproteobacterium isolated from a deep-sea hydrothermal field at the Bayonnaise knoll of the Izu-Ogasawara arc, and a description of Mariprofundales ord. nov. and Zetaproteobacteria classis nov.</title>
        <authorList>
            <person name="Makita H."/>
            <person name="Tanaka E."/>
            <person name="Mitsunobu S."/>
            <person name="Miyazaki M."/>
            <person name="Nunoura T."/>
            <person name="Uematsu K."/>
            <person name="Takaki Y."/>
            <person name="Nishi S."/>
            <person name="Shimamura S."/>
            <person name="Takai K."/>
        </authorList>
    </citation>
    <scope>NUCLEOTIDE SEQUENCE [LARGE SCALE GENOMIC DNA]</scope>
    <source>
        <strain evidence="10 11">ET2</strain>
    </source>
</reference>
<accession>A0A1L8CQ30</accession>
<dbReference type="FunFam" id="1.10.10.10:FF:000005">
    <property type="entry name" value="Two-component system response regulator"/>
    <property type="match status" value="1"/>
</dbReference>
<dbReference type="RefSeq" id="WP_072660333.1">
    <property type="nucleotide sequence ID" value="NZ_BDFD01000019.1"/>
</dbReference>
<dbReference type="InterPro" id="IPR001867">
    <property type="entry name" value="OmpR/PhoB-type_DNA-bd"/>
</dbReference>
<dbReference type="GO" id="GO:0032993">
    <property type="term" value="C:protein-DNA complex"/>
    <property type="evidence" value="ECO:0007669"/>
    <property type="project" value="TreeGrafter"/>
</dbReference>
<feature type="modified residue" description="4-aspartylphosphate" evidence="6">
    <location>
        <position position="51"/>
    </location>
</feature>
<dbReference type="InterPro" id="IPR039420">
    <property type="entry name" value="WalR-like"/>
</dbReference>
<evidence type="ECO:0000256" key="7">
    <source>
        <dbReference type="PROSITE-ProRule" id="PRU01091"/>
    </source>
</evidence>
<dbReference type="FunFam" id="3.40.50.2300:FF:000002">
    <property type="entry name" value="DNA-binding response regulator PhoP"/>
    <property type="match status" value="1"/>
</dbReference>
<dbReference type="GO" id="GO:0006355">
    <property type="term" value="P:regulation of DNA-templated transcription"/>
    <property type="evidence" value="ECO:0007669"/>
    <property type="project" value="InterPro"/>
</dbReference>
<evidence type="ECO:0000259" key="9">
    <source>
        <dbReference type="PROSITE" id="PS51755"/>
    </source>
</evidence>
<proteinExistence type="predicted"/>
<dbReference type="EMBL" id="BDFD01000019">
    <property type="protein sequence ID" value="GAV21032.1"/>
    <property type="molecule type" value="Genomic_DNA"/>
</dbReference>
<dbReference type="CDD" id="cd00383">
    <property type="entry name" value="trans_reg_C"/>
    <property type="match status" value="1"/>
</dbReference>
<keyword evidence="4 7" id="KW-0238">DNA-binding</keyword>
<evidence type="ECO:0000256" key="2">
    <source>
        <dbReference type="ARBA" id="ARBA00023012"/>
    </source>
</evidence>
<evidence type="ECO:0000256" key="4">
    <source>
        <dbReference type="ARBA" id="ARBA00023125"/>
    </source>
</evidence>
<organism evidence="10 11">
    <name type="scientific">Mariprofundus micogutta</name>
    <dbReference type="NCBI Taxonomy" id="1921010"/>
    <lineage>
        <taxon>Bacteria</taxon>
        <taxon>Pseudomonadati</taxon>
        <taxon>Pseudomonadota</taxon>
        <taxon>Candidatius Mariprofundia</taxon>
        <taxon>Mariprofundales</taxon>
        <taxon>Mariprofundaceae</taxon>
        <taxon>Mariprofundus</taxon>
    </lineage>
</organism>
<protein>
    <submittedName>
        <fullName evidence="10">Two-component system, OmpR family, response regulator</fullName>
    </submittedName>
</protein>
<name>A0A1L8CQ30_9PROT</name>
<comment type="caution">
    <text evidence="10">The sequence shown here is derived from an EMBL/GenBank/DDBJ whole genome shotgun (WGS) entry which is preliminary data.</text>
</comment>
<feature type="domain" description="Response regulatory" evidence="8">
    <location>
        <begin position="2"/>
        <end position="116"/>
    </location>
</feature>
<dbReference type="GO" id="GO:0005829">
    <property type="term" value="C:cytosol"/>
    <property type="evidence" value="ECO:0007669"/>
    <property type="project" value="TreeGrafter"/>
</dbReference>
<feature type="domain" description="OmpR/PhoB-type" evidence="9">
    <location>
        <begin position="124"/>
        <end position="222"/>
    </location>
</feature>
<evidence type="ECO:0000256" key="3">
    <source>
        <dbReference type="ARBA" id="ARBA00023015"/>
    </source>
</evidence>
<dbReference type="Gene3D" id="1.10.10.10">
    <property type="entry name" value="Winged helix-like DNA-binding domain superfamily/Winged helix DNA-binding domain"/>
    <property type="match status" value="1"/>
</dbReference>
<dbReference type="GO" id="GO:0000156">
    <property type="term" value="F:phosphorelay response regulator activity"/>
    <property type="evidence" value="ECO:0007669"/>
    <property type="project" value="TreeGrafter"/>
</dbReference>
<evidence type="ECO:0000256" key="6">
    <source>
        <dbReference type="PROSITE-ProRule" id="PRU00169"/>
    </source>
</evidence>
<dbReference type="InterPro" id="IPR011006">
    <property type="entry name" value="CheY-like_superfamily"/>
</dbReference>
<dbReference type="PROSITE" id="PS50110">
    <property type="entry name" value="RESPONSE_REGULATORY"/>
    <property type="match status" value="1"/>
</dbReference>
<dbReference type="CDD" id="cd19935">
    <property type="entry name" value="REC_OmpR_CusR-like"/>
    <property type="match status" value="1"/>
</dbReference>
<dbReference type="Pfam" id="PF00486">
    <property type="entry name" value="Trans_reg_C"/>
    <property type="match status" value="1"/>
</dbReference>
<dbReference type="InterPro" id="IPR036388">
    <property type="entry name" value="WH-like_DNA-bd_sf"/>
</dbReference>
<dbReference type="Proteomes" id="UP000231632">
    <property type="component" value="Unassembled WGS sequence"/>
</dbReference>
<dbReference type="Gene3D" id="3.40.50.2300">
    <property type="match status" value="1"/>
</dbReference>
<dbReference type="Pfam" id="PF00072">
    <property type="entry name" value="Response_reg"/>
    <property type="match status" value="1"/>
</dbReference>
<keyword evidence="3" id="KW-0805">Transcription regulation</keyword>
<dbReference type="NCBIfam" id="TIGR01387">
    <property type="entry name" value="cztR_silR_copR"/>
    <property type="match status" value="1"/>
</dbReference>
<dbReference type="InterPro" id="IPR001789">
    <property type="entry name" value="Sig_transdc_resp-reg_receiver"/>
</dbReference>
<gene>
    <name evidence="10" type="ORF">MMIC_P2011</name>
</gene>